<dbReference type="FunFam" id="3.40.50.300:FF:000016">
    <property type="entry name" value="Oligopeptide ABC transporter ATP-binding component"/>
    <property type="match status" value="1"/>
</dbReference>
<evidence type="ECO:0000256" key="11">
    <source>
        <dbReference type="RuleBase" id="RU363032"/>
    </source>
</evidence>
<feature type="transmembrane region" description="Helical" evidence="11">
    <location>
        <begin position="34"/>
        <end position="55"/>
    </location>
</feature>
<dbReference type="SUPFAM" id="SSF52540">
    <property type="entry name" value="P-loop containing nucleoside triphosphate hydrolases"/>
    <property type="match status" value="1"/>
</dbReference>
<dbReference type="GO" id="GO:0016887">
    <property type="term" value="F:ATP hydrolysis activity"/>
    <property type="evidence" value="ECO:0007669"/>
    <property type="project" value="InterPro"/>
</dbReference>
<dbReference type="GO" id="GO:0055085">
    <property type="term" value="P:transmembrane transport"/>
    <property type="evidence" value="ECO:0007669"/>
    <property type="project" value="InterPro"/>
</dbReference>
<dbReference type="Gene3D" id="3.40.50.300">
    <property type="entry name" value="P-loop containing nucleotide triphosphate hydrolases"/>
    <property type="match status" value="1"/>
</dbReference>
<feature type="transmembrane region" description="Helical" evidence="11">
    <location>
        <begin position="133"/>
        <end position="154"/>
    </location>
</feature>
<dbReference type="NCBIfam" id="TIGR01727">
    <property type="entry name" value="oligo_HPY"/>
    <property type="match status" value="1"/>
</dbReference>
<evidence type="ECO:0000256" key="6">
    <source>
        <dbReference type="ARBA" id="ARBA00022692"/>
    </source>
</evidence>
<evidence type="ECO:0000259" key="12">
    <source>
        <dbReference type="PROSITE" id="PS50893"/>
    </source>
</evidence>
<dbReference type="InterPro" id="IPR027417">
    <property type="entry name" value="P-loop_NTPase"/>
</dbReference>
<evidence type="ECO:0000313" key="15">
    <source>
        <dbReference type="Proteomes" id="UP000219482"/>
    </source>
</evidence>
<keyword evidence="15" id="KW-1185">Reference proteome</keyword>
<dbReference type="PROSITE" id="PS50928">
    <property type="entry name" value="ABC_TM1"/>
    <property type="match status" value="1"/>
</dbReference>
<evidence type="ECO:0000256" key="3">
    <source>
        <dbReference type="ARBA" id="ARBA00005417"/>
    </source>
</evidence>
<sequence>MSVLPLDAADDVATEPVPPAQRRRGLPYFLRRPGGLFGAVWLVFMLAASLTASLWRPYEVAEQDLANRLALPSGAHLLGTDPLGRDLLSRIFSAGAEPLLAAAVTVLVAFGIGLPLALIAAERGRRVERVISRVTEVFLALPATILLLAVIGVIGVRTFIIMAILGVLISAAVYRVMLGVAQSVRQRLYVDAARVNGLGSLRVNLVHVLPSMATVVAVQAAQLYGIGLLIVAGLAFLGFGPAEPAPSWGFMIQDASSYVFNAPWLLVPTGLVLALTVVAANELADAIAGKASIARTPTRRKRPLARAIAAARGDAAPADPAAILEVRDLDVSVDDGPALVTGVSFTLRPGRVLGLVGESGCGKTMTARSLMGLLPDGVSVSGGSILWQGRELVALPDKELTAIRGREIAMISQEPMVALDPMFSIAYQLVQPLRRIRGAGKAEARTIAAELLRQVGIVDAERVLKSYPHELSGGMAQRVAIALALTGEPKLLIADEPTTALDVTVQAEILSLLRALVRDTGLSVVIVSHDLGVVADICDDVAVMYAGAVVEDGSAVAVLDEPAHPYTMALLGANPHVPDGEPVPERLASIPGTVPPPGSWPTGCRFAGRCQFVQEKCTVPFPALPAHGAGSVLCVRVDEIARAGATWEADDIGAEVAPGAGLTAEPIATEPAATAGGIR</sequence>
<keyword evidence="7" id="KW-0547">Nucleotide-binding</keyword>
<dbReference type="GO" id="GO:0015833">
    <property type="term" value="P:peptide transport"/>
    <property type="evidence" value="ECO:0007669"/>
    <property type="project" value="InterPro"/>
</dbReference>
<dbReference type="InterPro" id="IPR035906">
    <property type="entry name" value="MetI-like_sf"/>
</dbReference>
<dbReference type="Pfam" id="PF00528">
    <property type="entry name" value="BPD_transp_1"/>
    <property type="match status" value="1"/>
</dbReference>
<evidence type="ECO:0000313" key="14">
    <source>
        <dbReference type="EMBL" id="SOD98166.1"/>
    </source>
</evidence>
<evidence type="ECO:0000256" key="4">
    <source>
        <dbReference type="ARBA" id="ARBA00022448"/>
    </source>
</evidence>
<keyword evidence="9 11" id="KW-1133">Transmembrane helix</keyword>
<comment type="similarity">
    <text evidence="3">Belongs to the ABC transporter superfamily.</text>
</comment>
<evidence type="ECO:0000259" key="13">
    <source>
        <dbReference type="PROSITE" id="PS50928"/>
    </source>
</evidence>
<feature type="domain" description="ABC transmembrane type-1" evidence="13">
    <location>
        <begin position="95"/>
        <end position="284"/>
    </location>
</feature>
<evidence type="ECO:0000256" key="7">
    <source>
        <dbReference type="ARBA" id="ARBA00022741"/>
    </source>
</evidence>
<dbReference type="CDD" id="cd03257">
    <property type="entry name" value="ABC_NikE_OppD_transporters"/>
    <property type="match status" value="1"/>
</dbReference>
<feature type="transmembrane region" description="Helical" evidence="11">
    <location>
        <begin position="221"/>
        <end position="242"/>
    </location>
</feature>
<keyword evidence="5" id="KW-1003">Cell membrane</keyword>
<dbReference type="Proteomes" id="UP000219482">
    <property type="component" value="Unassembled WGS sequence"/>
</dbReference>
<dbReference type="InterPro" id="IPR013563">
    <property type="entry name" value="Oligopep_ABC_C"/>
</dbReference>
<keyword evidence="8" id="KW-0067">ATP-binding</keyword>
<evidence type="ECO:0000256" key="10">
    <source>
        <dbReference type="ARBA" id="ARBA00023136"/>
    </source>
</evidence>
<feature type="transmembrane region" description="Helical" evidence="11">
    <location>
        <begin position="160"/>
        <end position="178"/>
    </location>
</feature>
<dbReference type="InterPro" id="IPR003439">
    <property type="entry name" value="ABC_transporter-like_ATP-bd"/>
</dbReference>
<dbReference type="Gene3D" id="1.10.3720.10">
    <property type="entry name" value="MetI-like"/>
    <property type="match status" value="1"/>
</dbReference>
<evidence type="ECO:0000256" key="2">
    <source>
        <dbReference type="ARBA" id="ARBA00004202"/>
    </source>
</evidence>
<dbReference type="EMBL" id="OCNK01000002">
    <property type="protein sequence ID" value="SOD98166.1"/>
    <property type="molecule type" value="Genomic_DNA"/>
</dbReference>
<dbReference type="GO" id="GO:0005524">
    <property type="term" value="F:ATP binding"/>
    <property type="evidence" value="ECO:0007669"/>
    <property type="project" value="UniProtKB-KW"/>
</dbReference>
<feature type="transmembrane region" description="Helical" evidence="11">
    <location>
        <begin position="99"/>
        <end position="121"/>
    </location>
</feature>
<dbReference type="PANTHER" id="PTHR43297:SF2">
    <property type="entry name" value="DIPEPTIDE TRANSPORT ATP-BINDING PROTEIN DPPD"/>
    <property type="match status" value="1"/>
</dbReference>
<dbReference type="PROSITE" id="PS00211">
    <property type="entry name" value="ABC_TRANSPORTER_1"/>
    <property type="match status" value="1"/>
</dbReference>
<evidence type="ECO:0000256" key="5">
    <source>
        <dbReference type="ARBA" id="ARBA00022475"/>
    </source>
</evidence>
<dbReference type="PANTHER" id="PTHR43297">
    <property type="entry name" value="OLIGOPEPTIDE TRANSPORT ATP-BINDING PROTEIN APPD"/>
    <property type="match status" value="1"/>
</dbReference>
<keyword evidence="10 11" id="KW-0472">Membrane</keyword>
<dbReference type="SUPFAM" id="SSF161098">
    <property type="entry name" value="MetI-like"/>
    <property type="match status" value="1"/>
</dbReference>
<comment type="similarity">
    <text evidence="11">Belongs to the binding-protein-dependent transport system permease family.</text>
</comment>
<reference evidence="15" key="1">
    <citation type="submission" date="2017-09" db="EMBL/GenBank/DDBJ databases">
        <authorList>
            <person name="Varghese N."/>
            <person name="Submissions S."/>
        </authorList>
    </citation>
    <scope>NUCLEOTIDE SEQUENCE [LARGE SCALE GENOMIC DNA]</scope>
    <source>
        <strain evidence="15">DSM 44270</strain>
    </source>
</reference>
<dbReference type="InterPro" id="IPR017871">
    <property type="entry name" value="ABC_transporter-like_CS"/>
</dbReference>
<evidence type="ECO:0000256" key="1">
    <source>
        <dbReference type="ARBA" id="ARBA00004141"/>
    </source>
</evidence>
<dbReference type="CDD" id="cd06261">
    <property type="entry name" value="TM_PBP2"/>
    <property type="match status" value="1"/>
</dbReference>
<dbReference type="OrthoDB" id="3677453at2"/>
<dbReference type="InterPro" id="IPR000515">
    <property type="entry name" value="MetI-like"/>
</dbReference>
<dbReference type="Pfam" id="PF00005">
    <property type="entry name" value="ABC_tran"/>
    <property type="match status" value="1"/>
</dbReference>
<comment type="subcellular location">
    <subcellularLocation>
        <location evidence="11">Cell membrane</location>
        <topology evidence="11">Multi-pass membrane protein</topology>
    </subcellularLocation>
    <subcellularLocation>
        <location evidence="2">Cell membrane</location>
        <topology evidence="2">Peripheral membrane protein</topology>
    </subcellularLocation>
    <subcellularLocation>
        <location evidence="1">Membrane</location>
        <topology evidence="1">Multi-pass membrane protein</topology>
    </subcellularLocation>
</comment>
<keyword evidence="4 11" id="KW-0813">Transport</keyword>
<accession>A0A286GSJ6</accession>
<dbReference type="Pfam" id="PF08352">
    <property type="entry name" value="oligo_HPY"/>
    <property type="match status" value="1"/>
</dbReference>
<dbReference type="RefSeq" id="WP_097183515.1">
    <property type="nucleotide sequence ID" value="NZ_OCNK01000002.1"/>
</dbReference>
<dbReference type="GO" id="GO:0005886">
    <property type="term" value="C:plasma membrane"/>
    <property type="evidence" value="ECO:0007669"/>
    <property type="project" value="UniProtKB-SubCell"/>
</dbReference>
<evidence type="ECO:0000256" key="8">
    <source>
        <dbReference type="ARBA" id="ARBA00022840"/>
    </source>
</evidence>
<keyword evidence="6 11" id="KW-0812">Transmembrane</keyword>
<dbReference type="SMART" id="SM00382">
    <property type="entry name" value="AAA"/>
    <property type="match status" value="1"/>
</dbReference>
<feature type="domain" description="ABC transporter" evidence="12">
    <location>
        <begin position="324"/>
        <end position="571"/>
    </location>
</feature>
<organism evidence="14 15">
    <name type="scientific">Blastococcus haudaquaticus</name>
    <dbReference type="NCBI Taxonomy" id="1938745"/>
    <lineage>
        <taxon>Bacteria</taxon>
        <taxon>Bacillati</taxon>
        <taxon>Actinomycetota</taxon>
        <taxon>Actinomycetes</taxon>
        <taxon>Geodermatophilales</taxon>
        <taxon>Geodermatophilaceae</taxon>
        <taxon>Blastococcus</taxon>
    </lineage>
</organism>
<dbReference type="InterPro" id="IPR003593">
    <property type="entry name" value="AAA+_ATPase"/>
</dbReference>
<dbReference type="InterPro" id="IPR050388">
    <property type="entry name" value="ABC_Ni/Peptide_Import"/>
</dbReference>
<dbReference type="PROSITE" id="PS50893">
    <property type="entry name" value="ABC_TRANSPORTER_2"/>
    <property type="match status" value="1"/>
</dbReference>
<dbReference type="AlphaFoldDB" id="A0A286GSJ6"/>
<protein>
    <submittedName>
        <fullName evidence="14">Peptide/nickel transport system permease protein</fullName>
    </submittedName>
</protein>
<proteinExistence type="inferred from homology"/>
<gene>
    <name evidence="14" type="ORF">SAMN06272739_1762</name>
</gene>
<name>A0A286GSJ6_9ACTN</name>
<evidence type="ECO:0000256" key="9">
    <source>
        <dbReference type="ARBA" id="ARBA00022989"/>
    </source>
</evidence>